<dbReference type="EMBL" id="CP036433">
    <property type="protein sequence ID" value="QDU99043.1"/>
    <property type="molecule type" value="Genomic_DNA"/>
</dbReference>
<keyword evidence="2" id="KW-0812">Transmembrane</keyword>
<dbReference type="PANTHER" id="PTHR30576">
    <property type="entry name" value="COLANIC BIOSYNTHESIS UDP-GLUCOSE LIPID CARRIER TRANSFERASE"/>
    <property type="match status" value="1"/>
</dbReference>
<dbReference type="RefSeq" id="WP_145058751.1">
    <property type="nucleotide sequence ID" value="NZ_CP036433.1"/>
</dbReference>
<keyword evidence="5" id="KW-1185">Reference proteome</keyword>
<dbReference type="KEGG" id="lcre:Pla8534_69540"/>
<evidence type="ECO:0000313" key="5">
    <source>
        <dbReference type="Proteomes" id="UP000317648"/>
    </source>
</evidence>
<evidence type="ECO:0000313" key="4">
    <source>
        <dbReference type="EMBL" id="QDU99043.1"/>
    </source>
</evidence>
<evidence type="ECO:0000256" key="2">
    <source>
        <dbReference type="SAM" id="Phobius"/>
    </source>
</evidence>
<dbReference type="EC" id="2.7.8.31" evidence="4"/>
<proteinExistence type="inferred from homology"/>
<name>A0A518E4P5_9BACT</name>
<dbReference type="GO" id="GO:0089702">
    <property type="term" value="F:undecaprenyl-phosphate glucose phosphotransferase activity"/>
    <property type="evidence" value="ECO:0007669"/>
    <property type="project" value="UniProtKB-EC"/>
</dbReference>
<dbReference type="Pfam" id="PF02397">
    <property type="entry name" value="Bac_transf"/>
    <property type="match status" value="1"/>
</dbReference>
<organism evidence="4 5">
    <name type="scientific">Lignipirellula cremea</name>
    <dbReference type="NCBI Taxonomy" id="2528010"/>
    <lineage>
        <taxon>Bacteria</taxon>
        <taxon>Pseudomonadati</taxon>
        <taxon>Planctomycetota</taxon>
        <taxon>Planctomycetia</taxon>
        <taxon>Pirellulales</taxon>
        <taxon>Pirellulaceae</taxon>
        <taxon>Lignipirellula</taxon>
    </lineage>
</organism>
<keyword evidence="2" id="KW-0472">Membrane</keyword>
<gene>
    <name evidence="4" type="primary">gumD</name>
    <name evidence="4" type="ORF">Pla8534_69540</name>
</gene>
<evidence type="ECO:0000256" key="1">
    <source>
        <dbReference type="ARBA" id="ARBA00006464"/>
    </source>
</evidence>
<reference evidence="4 5" key="1">
    <citation type="submission" date="2019-02" db="EMBL/GenBank/DDBJ databases">
        <title>Deep-cultivation of Planctomycetes and their phenomic and genomic characterization uncovers novel biology.</title>
        <authorList>
            <person name="Wiegand S."/>
            <person name="Jogler M."/>
            <person name="Boedeker C."/>
            <person name="Pinto D."/>
            <person name="Vollmers J."/>
            <person name="Rivas-Marin E."/>
            <person name="Kohn T."/>
            <person name="Peeters S.H."/>
            <person name="Heuer A."/>
            <person name="Rast P."/>
            <person name="Oberbeckmann S."/>
            <person name="Bunk B."/>
            <person name="Jeske O."/>
            <person name="Meyerdierks A."/>
            <person name="Storesund J.E."/>
            <person name="Kallscheuer N."/>
            <person name="Luecker S."/>
            <person name="Lage O.M."/>
            <person name="Pohl T."/>
            <person name="Merkel B.J."/>
            <person name="Hornburger P."/>
            <person name="Mueller R.-W."/>
            <person name="Bruemmer F."/>
            <person name="Labrenz M."/>
            <person name="Spormann A.M."/>
            <person name="Op den Camp H."/>
            <person name="Overmann J."/>
            <person name="Amann R."/>
            <person name="Jetten M.S.M."/>
            <person name="Mascher T."/>
            <person name="Medema M.H."/>
            <person name="Devos D.P."/>
            <person name="Kaster A.-K."/>
            <person name="Ovreas L."/>
            <person name="Rohde M."/>
            <person name="Galperin M.Y."/>
            <person name="Jogler C."/>
        </authorList>
    </citation>
    <scope>NUCLEOTIDE SEQUENCE [LARGE SCALE GENOMIC DNA]</scope>
    <source>
        <strain evidence="4 5">Pla85_3_4</strain>
    </source>
</reference>
<dbReference type="InterPro" id="IPR003362">
    <property type="entry name" value="Bact_transf"/>
</dbReference>
<protein>
    <submittedName>
        <fullName evidence="4">UDP-glucose:undecaprenyl-phosphate glucose-1-phosphate transferase</fullName>
        <ecNumber evidence="4">2.7.8.31</ecNumber>
    </submittedName>
</protein>
<dbReference type="Proteomes" id="UP000317648">
    <property type="component" value="Chromosome"/>
</dbReference>
<feature type="transmembrane region" description="Helical" evidence="2">
    <location>
        <begin position="12"/>
        <end position="36"/>
    </location>
</feature>
<dbReference type="PANTHER" id="PTHR30576:SF20">
    <property type="entry name" value="QUINOVOSAMINEPHOSPHOTRANSFERAE-RELATED"/>
    <property type="match status" value="1"/>
</dbReference>
<feature type="domain" description="Bacterial sugar transferase" evidence="3">
    <location>
        <begin position="10"/>
        <end position="200"/>
    </location>
</feature>
<keyword evidence="4" id="KW-0808">Transferase</keyword>
<sequence length="210" mass="24191">MNGAAFAFVKRIFDLVLAIVALSLLWPVLLIVAILVKRSSPGPVFYRGLRTGRFGTPFYIWKFRSMVVDGERVGGTTTAENDPRITRVGLVIRKYKLDELPQLFNVLTGEMSFVGPRPEVAEYTDSYSPDEQRILNVKPGITDWASLEFNDLQSHVGREDADRAFRERVLPRKNQLRLRYVDQQSLWFDFYILVQTFLVVASKPFRRSRT</sequence>
<comment type="similarity">
    <text evidence="1">Belongs to the bacterial sugar transferase family.</text>
</comment>
<keyword evidence="2" id="KW-1133">Transmembrane helix</keyword>
<dbReference type="OrthoDB" id="9766874at2"/>
<evidence type="ECO:0000259" key="3">
    <source>
        <dbReference type="Pfam" id="PF02397"/>
    </source>
</evidence>
<accession>A0A518E4P5</accession>
<dbReference type="AlphaFoldDB" id="A0A518E4P5"/>